<sequence length="268" mass="28490">MIVAARRLQHPVSRGESECTWRGGGALARRVLIVATVLAANATMVRAEPALAGALATAAPAVDSRVLELAVASLDCAQRSTSAAAKRLAVIDYSLPSTQPRLWVFDLGTRTLLREEHVAHGRGSGDNHASRFSNEPGSLQSSLGLFRTAESYVGRNGYSLRLEGLEPGINDRAFERAIVMHGAPYVSDEAMRQLGRLGRSLGCPAVRPEIATELIDEIKGGQYLFAYYPDREFLAASSLLACPAATAPLSDGGAYAGWSEAAAPSELR</sequence>
<dbReference type="AlphaFoldDB" id="C7RIK3"/>
<dbReference type="PANTHER" id="PTHR38477:SF1">
    <property type="entry name" value="MUREIN L,D-TRANSPEPTIDASE CATALYTIC DOMAIN FAMILY PROTEIN"/>
    <property type="match status" value="1"/>
</dbReference>
<name>C7RIK3_ACCRE</name>
<dbReference type="InterPro" id="IPR032676">
    <property type="entry name" value="YkuD_2"/>
</dbReference>
<dbReference type="STRING" id="522306.CAP2UW1_3312"/>
<organism evidence="1">
    <name type="scientific">Accumulibacter regalis</name>
    <dbReference type="NCBI Taxonomy" id="522306"/>
    <lineage>
        <taxon>Bacteria</taxon>
        <taxon>Pseudomonadati</taxon>
        <taxon>Pseudomonadota</taxon>
        <taxon>Betaproteobacteria</taxon>
        <taxon>Candidatus Accumulibacter</taxon>
    </lineage>
</organism>
<proteinExistence type="predicted"/>
<dbReference type="OrthoDB" id="9815195at2"/>
<dbReference type="EMBL" id="CP001715">
    <property type="protein sequence ID" value="ACV36577.1"/>
    <property type="molecule type" value="Genomic_DNA"/>
</dbReference>
<evidence type="ECO:0000313" key="1">
    <source>
        <dbReference type="EMBL" id="ACV36577.1"/>
    </source>
</evidence>
<gene>
    <name evidence="1" type="ordered locus">CAP2UW1_3312</name>
</gene>
<accession>C7RIK3</accession>
<reference evidence="1" key="1">
    <citation type="submission" date="2009-08" db="EMBL/GenBank/DDBJ databases">
        <authorList>
            <consortium name="US DOE Joint Genome Institute"/>
            <person name="Lucas S."/>
            <person name="Copeland A."/>
            <person name="Lapidus A."/>
            <person name="Glavina del Rio T."/>
            <person name="Dalin E."/>
            <person name="Tice H."/>
            <person name="Bruce D."/>
            <person name="Barry K."/>
            <person name="Pitluck S."/>
            <person name="Lowry S."/>
            <person name="Larimer F."/>
            <person name="Land M."/>
            <person name="Hauser L."/>
            <person name="Kyrpides N."/>
            <person name="Ivanova N."/>
            <person name="McMahon K.D."/>
            <person name="Hugenholtz P."/>
        </authorList>
    </citation>
    <scope>NUCLEOTIDE SEQUENCE</scope>
    <source>
        <strain evidence="1">UW-1</strain>
    </source>
</reference>
<dbReference type="eggNOG" id="COG1376">
    <property type="taxonomic scope" value="Bacteria"/>
</dbReference>
<dbReference type="PANTHER" id="PTHR38477">
    <property type="entry name" value="HYPOTHETICAL EXPORTED PROTEIN"/>
    <property type="match status" value="1"/>
</dbReference>
<protein>
    <recommendedName>
        <fullName evidence="2">YkuD domain-containing protein</fullName>
    </recommendedName>
</protein>
<dbReference type="KEGG" id="app:CAP2UW1_3312"/>
<reference evidence="1" key="2">
    <citation type="submission" date="2009-09" db="EMBL/GenBank/DDBJ databases">
        <title>Complete sequence of chromosome of Candidatus Accumulibacter phosphatis clade IIA str. UW-1.</title>
        <authorList>
            <consortium name="US DOE Joint Genome Institute"/>
            <person name="Martin H.G."/>
            <person name="Ivanova N."/>
            <person name="Kunin V."/>
            <person name="Warnecke F."/>
            <person name="Barry K."/>
            <person name="He S."/>
            <person name="Salamov A."/>
            <person name="Szeto E."/>
            <person name="Dalin E."/>
            <person name="Pangilinan J.L."/>
            <person name="Lapidus A."/>
            <person name="Lowry S."/>
            <person name="Kyrpides N.C."/>
            <person name="McMahon K.D."/>
            <person name="Hugenholtz P."/>
        </authorList>
    </citation>
    <scope>NUCLEOTIDE SEQUENCE [LARGE SCALE GENOMIC DNA]</scope>
    <source>
        <strain evidence="1">UW-1</strain>
    </source>
</reference>
<dbReference type="HOGENOM" id="CLU_080995_0_0_4"/>
<evidence type="ECO:0008006" key="2">
    <source>
        <dbReference type="Google" id="ProtNLM"/>
    </source>
</evidence>
<dbReference type="Pfam" id="PF13645">
    <property type="entry name" value="YkuD_2"/>
    <property type="match status" value="1"/>
</dbReference>